<organism evidence="2 3">
    <name type="scientific">Aciditerrimonas ferrireducens</name>
    <dbReference type="NCBI Taxonomy" id="667306"/>
    <lineage>
        <taxon>Bacteria</taxon>
        <taxon>Bacillati</taxon>
        <taxon>Actinomycetota</taxon>
        <taxon>Acidimicrobiia</taxon>
        <taxon>Acidimicrobiales</taxon>
        <taxon>Acidimicrobiaceae</taxon>
        <taxon>Aciditerrimonas</taxon>
    </lineage>
</organism>
<accession>A0ABV6C3S0</accession>
<keyword evidence="3" id="KW-1185">Reference proteome</keyword>
<feature type="transmembrane region" description="Helical" evidence="1">
    <location>
        <begin position="180"/>
        <end position="201"/>
    </location>
</feature>
<gene>
    <name evidence="2" type="ORF">ACFFRE_09250</name>
</gene>
<dbReference type="PANTHER" id="PTHR37305:SF1">
    <property type="entry name" value="MEMBRANE PROTEIN"/>
    <property type="match status" value="1"/>
</dbReference>
<feature type="transmembrane region" description="Helical" evidence="1">
    <location>
        <begin position="52"/>
        <end position="72"/>
    </location>
</feature>
<feature type="transmembrane region" description="Helical" evidence="1">
    <location>
        <begin position="92"/>
        <end position="113"/>
    </location>
</feature>
<dbReference type="RefSeq" id="WP_248107727.1">
    <property type="nucleotide sequence ID" value="NZ_JAKHEX010000011.1"/>
</dbReference>
<sequence length="292" mass="30050">MNGPARSDGLLTGALRDAAGRRRAASPPSLGERLGRALAAEWTKFWSVRSTVVALSATVVLSLAIDALATATEAAHWHQQAPFSRLTFDPTSLSLTGLLFGQLALGVLGVLVVSAEHGTGTIRGTYLAVPQRWLVLVAKALVFGFVALVVGEVCAFAAFFLGQAILHGTTPTATLAQPGVLRAVAGGGLYLCVLGLLALGIGACVRHSAGAISTFVGVLFVLPLIDQALPSGLRDTAAKFLPATIGAAMTAVRLTPEQAGEAFSPWVGFGLLCAYAVAVGLLAAWLAERRDA</sequence>
<keyword evidence="1" id="KW-0472">Membrane</keyword>
<protein>
    <submittedName>
        <fullName evidence="2">ABC transporter permease</fullName>
    </submittedName>
</protein>
<dbReference type="EMBL" id="JBHLYQ010000090">
    <property type="protein sequence ID" value="MFC0082327.1"/>
    <property type="molecule type" value="Genomic_DNA"/>
</dbReference>
<keyword evidence="1" id="KW-0812">Transmembrane</keyword>
<name>A0ABV6C3S0_9ACTN</name>
<comment type="caution">
    <text evidence="2">The sequence shown here is derived from an EMBL/GenBank/DDBJ whole genome shotgun (WGS) entry which is preliminary data.</text>
</comment>
<proteinExistence type="predicted"/>
<reference evidence="2 3" key="1">
    <citation type="submission" date="2024-09" db="EMBL/GenBank/DDBJ databases">
        <authorList>
            <person name="Sun Q."/>
            <person name="Mori K."/>
        </authorList>
    </citation>
    <scope>NUCLEOTIDE SEQUENCE [LARGE SCALE GENOMIC DNA]</scope>
    <source>
        <strain evidence="2 3">JCM 15389</strain>
    </source>
</reference>
<evidence type="ECO:0000313" key="3">
    <source>
        <dbReference type="Proteomes" id="UP001589788"/>
    </source>
</evidence>
<dbReference type="PANTHER" id="PTHR37305">
    <property type="entry name" value="INTEGRAL MEMBRANE PROTEIN-RELATED"/>
    <property type="match status" value="1"/>
</dbReference>
<feature type="transmembrane region" description="Helical" evidence="1">
    <location>
        <begin position="208"/>
        <end position="225"/>
    </location>
</feature>
<evidence type="ECO:0000256" key="1">
    <source>
        <dbReference type="SAM" id="Phobius"/>
    </source>
</evidence>
<keyword evidence="1" id="KW-1133">Transmembrane helix</keyword>
<feature type="transmembrane region" description="Helical" evidence="1">
    <location>
        <begin position="266"/>
        <end position="287"/>
    </location>
</feature>
<evidence type="ECO:0000313" key="2">
    <source>
        <dbReference type="EMBL" id="MFC0082327.1"/>
    </source>
</evidence>
<feature type="transmembrane region" description="Helical" evidence="1">
    <location>
        <begin position="133"/>
        <end position="160"/>
    </location>
</feature>
<dbReference type="Proteomes" id="UP001589788">
    <property type="component" value="Unassembled WGS sequence"/>
</dbReference>